<sequence length="581" mass="67353">MEVSLQAQPVGRRTANCHPSVWGEYFLAYASDIKADNFSEEEGELQQLEDEVRKMLTETPDESPRKLDLIDTIRRLGVSYHFESEIEESLQNIYNAGDEMNNKDANDLHTIALRFRLLRQQGFYASSGKNFYGLRSCLPRKFNSNSIMYYKKKKRACNFYEKQNWERLTKTQKERMLSLYEAANFGVHGENVLEEALKFSMSNLESMIPNLSNFLAAQVVQALKVPIQKSLTRIAARQYISFYQQDESHDKLLLKFAKLDFNILQKLHQKELGCLTAWWKNLDFATNTPFARDRLVECYYWILGVYFEPKYCLARTILTKVISITPIIDDIYDVYGTIDELTIFTDAIERWNIHELDQLPSYMRHCYRALLDTYTDYEEELGKEAKSERLTYAKLEAMKKLVKAYFEEAKWFHNGYVPRVEEYMKVALVTGAYMMLATTSMVGMGDSVTTQAFDWVTNEPLIVRAASVICRLMDDMTGHEFEQERGHVASAVECYVNEYGVTKQEAFDELNRQTAKAWKDINGECLNSNAVPMKALQRVLNLAKVICLIYKDEDGYTHSATVLKDYISLMLVDPVNLNKFQ</sequence>
<comment type="pathway">
    <text evidence="2">Secondary metabolite biosynthesis; terpenoid biosynthesis.</text>
</comment>
<evidence type="ECO:0000313" key="9">
    <source>
        <dbReference type="Proteomes" id="UP000295252"/>
    </source>
</evidence>
<organism evidence="8 9">
    <name type="scientific">Coffea canephora</name>
    <name type="common">Robusta coffee</name>
    <dbReference type="NCBI Taxonomy" id="49390"/>
    <lineage>
        <taxon>Eukaryota</taxon>
        <taxon>Viridiplantae</taxon>
        <taxon>Streptophyta</taxon>
        <taxon>Embryophyta</taxon>
        <taxon>Tracheophyta</taxon>
        <taxon>Spermatophyta</taxon>
        <taxon>Magnoliopsida</taxon>
        <taxon>eudicotyledons</taxon>
        <taxon>Gunneridae</taxon>
        <taxon>Pentapetalae</taxon>
        <taxon>asterids</taxon>
        <taxon>lamiids</taxon>
        <taxon>Gentianales</taxon>
        <taxon>Rubiaceae</taxon>
        <taxon>Ixoroideae</taxon>
        <taxon>Gardenieae complex</taxon>
        <taxon>Bertiereae - Coffeeae clade</taxon>
        <taxon>Coffeeae</taxon>
        <taxon>Coffea</taxon>
    </lineage>
</organism>
<feature type="domain" description="Terpene synthase metal-binding" evidence="7">
    <location>
        <begin position="280"/>
        <end position="520"/>
    </location>
</feature>
<dbReference type="OMA" id="YYSYARI"/>
<dbReference type="GO" id="GO:0016102">
    <property type="term" value="P:diterpenoid biosynthetic process"/>
    <property type="evidence" value="ECO:0007669"/>
    <property type="project" value="InterPro"/>
</dbReference>
<evidence type="ECO:0000313" key="8">
    <source>
        <dbReference type="EMBL" id="CDP18843.1"/>
    </source>
</evidence>
<dbReference type="PhylomeDB" id="A0A068VGM6"/>
<dbReference type="STRING" id="49390.A0A068VGM6"/>
<dbReference type="InterPro" id="IPR008949">
    <property type="entry name" value="Isoprenoid_synthase_dom_sf"/>
</dbReference>
<name>A0A068VGM6_COFCA</name>
<dbReference type="FunFam" id="1.10.600.10:FF:000007">
    <property type="entry name" value="Isoprene synthase, chloroplastic"/>
    <property type="match status" value="1"/>
</dbReference>
<keyword evidence="5" id="KW-0456">Lyase</keyword>
<dbReference type="SUPFAM" id="SSF48576">
    <property type="entry name" value="Terpenoid synthases"/>
    <property type="match status" value="1"/>
</dbReference>
<dbReference type="GO" id="GO:0000287">
    <property type="term" value="F:magnesium ion binding"/>
    <property type="evidence" value="ECO:0007669"/>
    <property type="project" value="InterPro"/>
</dbReference>
<feature type="domain" description="Terpene synthase N-terminal" evidence="6">
    <location>
        <begin position="158"/>
        <end position="223"/>
    </location>
</feature>
<feature type="domain" description="Terpene synthase N-terminal" evidence="6">
    <location>
        <begin position="21"/>
        <end position="127"/>
    </location>
</feature>
<dbReference type="InterPro" id="IPR005630">
    <property type="entry name" value="Terpene_synthase_metal-bd"/>
</dbReference>
<dbReference type="Gene3D" id="1.50.10.130">
    <property type="entry name" value="Terpene synthase, N-terminal domain"/>
    <property type="match status" value="1"/>
</dbReference>
<dbReference type="InterPro" id="IPR001906">
    <property type="entry name" value="Terpene_synth_N"/>
</dbReference>
<dbReference type="SUPFAM" id="SSF48239">
    <property type="entry name" value="Terpenoid cyclases/Protein prenyltransferases"/>
    <property type="match status" value="1"/>
</dbReference>
<evidence type="ECO:0000256" key="5">
    <source>
        <dbReference type="ARBA" id="ARBA00023239"/>
    </source>
</evidence>
<dbReference type="InParanoid" id="A0A068VGM6"/>
<dbReference type="CDD" id="cd00684">
    <property type="entry name" value="Terpene_cyclase_plant_C1"/>
    <property type="match status" value="1"/>
</dbReference>
<protein>
    <submittedName>
        <fullName evidence="8">DH200=94 genomic scaffold, scaffold_292</fullName>
    </submittedName>
</protein>
<dbReference type="InterPro" id="IPR050148">
    <property type="entry name" value="Terpene_synthase-like"/>
</dbReference>
<accession>A0A068VGM6</accession>
<keyword evidence="9" id="KW-1185">Reference proteome</keyword>
<evidence type="ECO:0000256" key="3">
    <source>
        <dbReference type="ARBA" id="ARBA00006333"/>
    </source>
</evidence>
<reference evidence="9" key="1">
    <citation type="journal article" date="2014" name="Science">
        <title>The coffee genome provides insight into the convergent evolution of caffeine biosynthesis.</title>
        <authorList>
            <person name="Denoeud F."/>
            <person name="Carretero-Paulet L."/>
            <person name="Dereeper A."/>
            <person name="Droc G."/>
            <person name="Guyot R."/>
            <person name="Pietrella M."/>
            <person name="Zheng C."/>
            <person name="Alberti A."/>
            <person name="Anthony F."/>
            <person name="Aprea G."/>
            <person name="Aury J.M."/>
            <person name="Bento P."/>
            <person name="Bernard M."/>
            <person name="Bocs S."/>
            <person name="Campa C."/>
            <person name="Cenci A."/>
            <person name="Combes M.C."/>
            <person name="Crouzillat D."/>
            <person name="Da Silva C."/>
            <person name="Daddiego L."/>
            <person name="De Bellis F."/>
            <person name="Dussert S."/>
            <person name="Garsmeur O."/>
            <person name="Gayraud T."/>
            <person name="Guignon V."/>
            <person name="Jahn K."/>
            <person name="Jamilloux V."/>
            <person name="Joet T."/>
            <person name="Labadie K."/>
            <person name="Lan T."/>
            <person name="Leclercq J."/>
            <person name="Lepelley M."/>
            <person name="Leroy T."/>
            <person name="Li L.T."/>
            <person name="Librado P."/>
            <person name="Lopez L."/>
            <person name="Munoz A."/>
            <person name="Noel B."/>
            <person name="Pallavicini A."/>
            <person name="Perrotta G."/>
            <person name="Poncet V."/>
            <person name="Pot D."/>
            <person name="Priyono X."/>
            <person name="Rigoreau M."/>
            <person name="Rouard M."/>
            <person name="Rozas J."/>
            <person name="Tranchant-Dubreuil C."/>
            <person name="VanBuren R."/>
            <person name="Zhang Q."/>
            <person name="Andrade A.C."/>
            <person name="Argout X."/>
            <person name="Bertrand B."/>
            <person name="de Kochko A."/>
            <person name="Graziosi G."/>
            <person name="Henry R.J."/>
            <person name="Jayarama X."/>
            <person name="Ming R."/>
            <person name="Nagai C."/>
            <person name="Rounsley S."/>
            <person name="Sankoff D."/>
            <person name="Giuliano G."/>
            <person name="Albert V.A."/>
            <person name="Wincker P."/>
            <person name="Lashermes P."/>
        </authorList>
    </citation>
    <scope>NUCLEOTIDE SEQUENCE [LARGE SCALE GENOMIC DNA]</scope>
    <source>
        <strain evidence="9">cv. DH200-94</strain>
    </source>
</reference>
<gene>
    <name evidence="8" type="ORF">GSCOC_T00004114001</name>
</gene>
<proteinExistence type="inferred from homology"/>
<dbReference type="SFLD" id="SFLDG01019">
    <property type="entry name" value="Terpene_Cyclase_Like_1_C_Termi"/>
    <property type="match status" value="1"/>
</dbReference>
<dbReference type="InterPro" id="IPR008930">
    <property type="entry name" value="Terpenoid_cyclase/PrenylTrfase"/>
</dbReference>
<dbReference type="AlphaFoldDB" id="A0A068VGM6"/>
<dbReference type="OrthoDB" id="1877784at2759"/>
<dbReference type="GO" id="GO:0010333">
    <property type="term" value="F:terpene synthase activity"/>
    <property type="evidence" value="ECO:0007669"/>
    <property type="project" value="InterPro"/>
</dbReference>
<evidence type="ECO:0000259" key="7">
    <source>
        <dbReference type="Pfam" id="PF03936"/>
    </source>
</evidence>
<dbReference type="InterPro" id="IPR036965">
    <property type="entry name" value="Terpene_synth_N_sf"/>
</dbReference>
<dbReference type="Pfam" id="PF03936">
    <property type="entry name" value="Terpene_synth_C"/>
    <property type="match status" value="1"/>
</dbReference>
<dbReference type="Pfam" id="PF01397">
    <property type="entry name" value="Terpene_synth"/>
    <property type="match status" value="2"/>
</dbReference>
<keyword evidence="4" id="KW-0479">Metal-binding</keyword>
<dbReference type="Gene3D" id="1.10.600.10">
    <property type="entry name" value="Farnesyl Diphosphate Synthase"/>
    <property type="match status" value="1"/>
</dbReference>
<evidence type="ECO:0000256" key="1">
    <source>
        <dbReference type="ARBA" id="ARBA00001946"/>
    </source>
</evidence>
<evidence type="ECO:0000256" key="4">
    <source>
        <dbReference type="ARBA" id="ARBA00022723"/>
    </source>
</evidence>
<dbReference type="SFLD" id="SFLDS00005">
    <property type="entry name" value="Isoprenoid_Synthase_Type_I"/>
    <property type="match status" value="1"/>
</dbReference>
<dbReference type="InterPro" id="IPR034741">
    <property type="entry name" value="Terpene_cyclase-like_1_C"/>
</dbReference>
<dbReference type="Proteomes" id="UP000295252">
    <property type="component" value="Unassembled WGS sequence"/>
</dbReference>
<comment type="similarity">
    <text evidence="3">Belongs to the terpene synthase family.</text>
</comment>
<dbReference type="FunCoup" id="A0A068VGM6">
    <property type="interactions" value="15"/>
</dbReference>
<dbReference type="Gramene" id="CDP18843">
    <property type="protein sequence ID" value="CDP18843"/>
    <property type="gene ID" value="GSCOC_T00004114001"/>
</dbReference>
<evidence type="ECO:0000256" key="2">
    <source>
        <dbReference type="ARBA" id="ARBA00004721"/>
    </source>
</evidence>
<dbReference type="PANTHER" id="PTHR31225">
    <property type="entry name" value="OS04G0344100 PROTEIN-RELATED"/>
    <property type="match status" value="1"/>
</dbReference>
<evidence type="ECO:0000259" key="6">
    <source>
        <dbReference type="Pfam" id="PF01397"/>
    </source>
</evidence>
<dbReference type="PANTHER" id="PTHR31225:SF221">
    <property type="entry name" value="(-)-GERMACRENE D SYNTHASE"/>
    <property type="match status" value="1"/>
</dbReference>
<dbReference type="InterPro" id="IPR044814">
    <property type="entry name" value="Terpene_cyclase_plant_C1"/>
</dbReference>
<dbReference type="EMBL" id="HG739376">
    <property type="protein sequence ID" value="CDP18843.1"/>
    <property type="molecule type" value="Genomic_DNA"/>
</dbReference>
<comment type="cofactor">
    <cofactor evidence="1">
        <name>Mg(2+)</name>
        <dbReference type="ChEBI" id="CHEBI:18420"/>
    </cofactor>
</comment>